<accession>A0AAP0Q1N0</accession>
<protein>
    <recommendedName>
        <fullName evidence="1">WDR11 second beta-propeller domain-containing protein</fullName>
    </recommendedName>
</protein>
<gene>
    <name evidence="2" type="ORF">Syun_003481</name>
</gene>
<keyword evidence="3" id="KW-1185">Reference proteome</keyword>
<feature type="domain" description="WDR11 second beta-propeller" evidence="1">
    <location>
        <begin position="40"/>
        <end position="96"/>
    </location>
</feature>
<dbReference type="Proteomes" id="UP001420932">
    <property type="component" value="Unassembled WGS sequence"/>
</dbReference>
<dbReference type="GO" id="GO:0005737">
    <property type="term" value="C:cytoplasm"/>
    <property type="evidence" value="ECO:0007669"/>
    <property type="project" value="TreeGrafter"/>
</dbReference>
<dbReference type="PANTHER" id="PTHR14593:SF5">
    <property type="entry name" value="WD REPEAT-CONTAINING PROTEIN 11"/>
    <property type="match status" value="1"/>
</dbReference>
<name>A0AAP0Q1N0_9MAGN</name>
<dbReference type="InterPro" id="IPR057853">
    <property type="entry name" value="Beta-prop_WDR11_2nd"/>
</dbReference>
<comment type="caution">
    <text evidence="2">The sequence shown here is derived from an EMBL/GenBank/DDBJ whole genome shotgun (WGS) entry which is preliminary data.</text>
</comment>
<evidence type="ECO:0000313" key="3">
    <source>
        <dbReference type="Proteomes" id="UP001420932"/>
    </source>
</evidence>
<organism evidence="2 3">
    <name type="scientific">Stephania yunnanensis</name>
    <dbReference type="NCBI Taxonomy" id="152371"/>
    <lineage>
        <taxon>Eukaryota</taxon>
        <taxon>Viridiplantae</taxon>
        <taxon>Streptophyta</taxon>
        <taxon>Embryophyta</taxon>
        <taxon>Tracheophyta</taxon>
        <taxon>Spermatophyta</taxon>
        <taxon>Magnoliopsida</taxon>
        <taxon>Ranunculales</taxon>
        <taxon>Menispermaceae</taxon>
        <taxon>Menispermoideae</taxon>
        <taxon>Cissampelideae</taxon>
        <taxon>Stephania</taxon>
    </lineage>
</organism>
<evidence type="ECO:0000313" key="2">
    <source>
        <dbReference type="EMBL" id="KAK9162579.1"/>
    </source>
</evidence>
<dbReference type="EMBL" id="JBBNAF010000002">
    <property type="protein sequence ID" value="KAK9162579.1"/>
    <property type="molecule type" value="Genomic_DNA"/>
</dbReference>
<dbReference type="PANTHER" id="PTHR14593">
    <property type="entry name" value="WD REPEAT-CONTAINING PROTEIN 11"/>
    <property type="match status" value="1"/>
</dbReference>
<reference evidence="2 3" key="1">
    <citation type="submission" date="2024-01" db="EMBL/GenBank/DDBJ databases">
        <title>Genome assemblies of Stephania.</title>
        <authorList>
            <person name="Yang L."/>
        </authorList>
    </citation>
    <scope>NUCLEOTIDE SEQUENCE [LARGE SCALE GENOMIC DNA]</scope>
    <source>
        <strain evidence="2">YNDBR</strain>
        <tissue evidence="2">Leaf</tissue>
    </source>
</reference>
<dbReference type="AlphaFoldDB" id="A0AAP0Q1N0"/>
<evidence type="ECO:0000259" key="1">
    <source>
        <dbReference type="Pfam" id="PF23752"/>
    </source>
</evidence>
<sequence>MNGFNDQIKHWIKGEELTLYITHMTPNVTFAWRGDVCEGVSESSANEKAGGYNNKLVVTRVRSGLNRIFRVMQKPERAPIRALRASSSGSYVVAFYSIIVAHASPLILSLHDESLTPQNLYIDLLEKFENVD</sequence>
<dbReference type="Pfam" id="PF23752">
    <property type="entry name" value="Beta-prop_WDR11_2nd"/>
    <property type="match status" value="1"/>
</dbReference>
<dbReference type="InterPro" id="IPR039694">
    <property type="entry name" value="WDR11"/>
</dbReference>
<proteinExistence type="predicted"/>